<dbReference type="EMBL" id="JXQG01000106">
    <property type="protein sequence ID" value="KKZ10247.1"/>
    <property type="molecule type" value="Genomic_DNA"/>
</dbReference>
<evidence type="ECO:0000256" key="1">
    <source>
        <dbReference type="SAM" id="MobiDB-lite"/>
    </source>
</evidence>
<protein>
    <submittedName>
        <fullName evidence="2">Uncharacterized protein</fullName>
    </submittedName>
</protein>
<name>A0A0G2HIN8_9SYNE</name>
<sequence length="87" mass="9831">MAGHVQRAGRKRGRDRLYDERHDGDADAERGDRRHGLRRNGEWGGSGQPGGDGDAQLLKQQGHHGYGQQRPYQDHANGRQRQHLRDG</sequence>
<dbReference type="PATRIC" id="fig|1604020.3.peg.883"/>
<feature type="compositionally biased region" description="Basic and acidic residues" evidence="1">
    <location>
        <begin position="72"/>
        <end position="87"/>
    </location>
</feature>
<proteinExistence type="predicted"/>
<gene>
    <name evidence="2" type="ORF">TE42_10535</name>
</gene>
<dbReference type="Proteomes" id="UP000035067">
    <property type="component" value="Unassembled WGS sequence"/>
</dbReference>
<comment type="caution">
    <text evidence="2">The sequence shown here is derived from an EMBL/GenBank/DDBJ whole genome shotgun (WGS) entry which is preliminary data.</text>
</comment>
<feature type="compositionally biased region" description="Gly residues" evidence="1">
    <location>
        <begin position="42"/>
        <end position="53"/>
    </location>
</feature>
<feature type="compositionally biased region" description="Basic and acidic residues" evidence="1">
    <location>
        <begin position="15"/>
        <end position="34"/>
    </location>
</feature>
<dbReference type="AlphaFoldDB" id="A0A0G2HIN8"/>
<evidence type="ECO:0000313" key="2">
    <source>
        <dbReference type="EMBL" id="KKZ10247.1"/>
    </source>
</evidence>
<accession>A0A0G2HIN8</accession>
<organism evidence="2 3">
    <name type="scientific">Candidatus Synechococcus spongiarum SP3</name>
    <dbReference type="NCBI Taxonomy" id="1604020"/>
    <lineage>
        <taxon>Bacteria</taxon>
        <taxon>Bacillati</taxon>
        <taxon>Cyanobacteriota</taxon>
        <taxon>Cyanophyceae</taxon>
        <taxon>Synechococcales</taxon>
        <taxon>Synechococcaceae</taxon>
        <taxon>Synechococcus</taxon>
    </lineage>
</organism>
<feature type="region of interest" description="Disordered" evidence="1">
    <location>
        <begin position="1"/>
        <end position="87"/>
    </location>
</feature>
<reference evidence="2 3" key="1">
    <citation type="submission" date="2015-01" db="EMBL/GenBank/DDBJ databases">
        <title>Lifestyle Evolution in Cyanobacterial Symbionts of Sponges.</title>
        <authorList>
            <person name="Burgsdorf I."/>
            <person name="Slaby B.M."/>
            <person name="Handley K.M."/>
            <person name="Haber M."/>
            <person name="Blom J."/>
            <person name="Marshall C.W."/>
            <person name="Gilbert J.A."/>
            <person name="Hentschel U."/>
            <person name="Steindler L."/>
        </authorList>
    </citation>
    <scope>NUCLEOTIDE SEQUENCE [LARGE SCALE GENOMIC DNA]</scope>
    <source>
        <strain evidence="2">SP3</strain>
    </source>
</reference>
<evidence type="ECO:0000313" key="3">
    <source>
        <dbReference type="Proteomes" id="UP000035067"/>
    </source>
</evidence>